<dbReference type="RefSeq" id="WP_200813174.1">
    <property type="nucleotide sequence ID" value="NZ_FNUZ01000002.1"/>
</dbReference>
<evidence type="ECO:0000313" key="1">
    <source>
        <dbReference type="EMBL" id="SEF92604.1"/>
    </source>
</evidence>
<protein>
    <recommendedName>
        <fullName evidence="3">Histidine kinase</fullName>
    </recommendedName>
</protein>
<sequence length="178" mass="19352">MMGKVLAAMIVLSALAAGGAMYYFQVYGYYTEVTASGVDDVQMTPVGTSMPETILYEDFQAIDADSSPIRYRACFTTPTSVATLTETYEIYDGGAPRVAPGWFECFDAEEIGTLIDQGRAVVFLGERNMEFGIDRVVAVADDGRGFVWHEVNDCGDKTYDGSPLGEDCPVRNLNDGDT</sequence>
<dbReference type="AlphaFoldDB" id="A0A1H5VZB3"/>
<organism evidence="1 2">
    <name type="scientific">Thalassococcus halodurans</name>
    <dbReference type="NCBI Taxonomy" id="373675"/>
    <lineage>
        <taxon>Bacteria</taxon>
        <taxon>Pseudomonadati</taxon>
        <taxon>Pseudomonadota</taxon>
        <taxon>Alphaproteobacteria</taxon>
        <taxon>Rhodobacterales</taxon>
        <taxon>Roseobacteraceae</taxon>
        <taxon>Thalassococcus</taxon>
    </lineage>
</organism>
<evidence type="ECO:0008006" key="3">
    <source>
        <dbReference type="Google" id="ProtNLM"/>
    </source>
</evidence>
<reference evidence="1 2" key="1">
    <citation type="submission" date="2016-10" db="EMBL/GenBank/DDBJ databases">
        <authorList>
            <person name="de Groot N.N."/>
        </authorList>
    </citation>
    <scope>NUCLEOTIDE SEQUENCE [LARGE SCALE GENOMIC DNA]</scope>
    <source>
        <strain evidence="1 2">DSM 26915</strain>
    </source>
</reference>
<dbReference type="Pfam" id="PF20044">
    <property type="entry name" value="DUF6446"/>
    <property type="match status" value="1"/>
</dbReference>
<gene>
    <name evidence="1" type="ORF">SAMN04488045_1249</name>
</gene>
<proteinExistence type="predicted"/>
<dbReference type="EMBL" id="FNUZ01000002">
    <property type="protein sequence ID" value="SEF92604.1"/>
    <property type="molecule type" value="Genomic_DNA"/>
</dbReference>
<name>A0A1H5VZB3_9RHOB</name>
<evidence type="ECO:0000313" key="2">
    <source>
        <dbReference type="Proteomes" id="UP000236752"/>
    </source>
</evidence>
<accession>A0A1H5VZB3</accession>
<dbReference type="InterPro" id="IPR045616">
    <property type="entry name" value="DUF6446"/>
</dbReference>
<dbReference type="Proteomes" id="UP000236752">
    <property type="component" value="Unassembled WGS sequence"/>
</dbReference>
<keyword evidence="2" id="KW-1185">Reference proteome</keyword>